<name>A0A1M5R4J6_9EURY</name>
<keyword evidence="2" id="KW-1185">Reference proteome</keyword>
<protein>
    <recommendedName>
        <fullName evidence="3">Zinc-ribbon domain-containing protein</fullName>
    </recommendedName>
</protein>
<dbReference type="AlphaFoldDB" id="A0A1M5R4J6"/>
<accession>A0A1M5R4J6</accession>
<evidence type="ECO:0008006" key="3">
    <source>
        <dbReference type="Google" id="ProtNLM"/>
    </source>
</evidence>
<dbReference type="EMBL" id="FQWV01000005">
    <property type="protein sequence ID" value="SHH20899.1"/>
    <property type="molecule type" value="Genomic_DNA"/>
</dbReference>
<reference evidence="1 2" key="1">
    <citation type="submission" date="2016-11" db="EMBL/GenBank/DDBJ databases">
        <authorList>
            <person name="Jaros S."/>
            <person name="Januszkiewicz K."/>
            <person name="Wedrychowicz H."/>
        </authorList>
    </citation>
    <scope>NUCLEOTIDE SEQUENCE [LARGE SCALE GENOMIC DNA]</scope>
    <source>
        <strain evidence="1 2">DSM 9297</strain>
    </source>
</reference>
<gene>
    <name evidence="1" type="ORF">SAMN05443636_2039</name>
</gene>
<proteinExistence type="predicted"/>
<dbReference type="SUPFAM" id="SSF57802">
    <property type="entry name" value="Rubredoxin-like"/>
    <property type="match status" value="1"/>
</dbReference>
<dbReference type="Proteomes" id="UP000184357">
    <property type="component" value="Unassembled WGS sequence"/>
</dbReference>
<sequence>MTQPWRTLIPWRNRTEVYWECRRCGTTVDGATEECPTCGSAQIARYEMS</sequence>
<dbReference type="Gene3D" id="2.20.28.10">
    <property type="match status" value="1"/>
</dbReference>
<organism evidence="1 2">
    <name type="scientific">Halobaculum gomorrense</name>
    <dbReference type="NCBI Taxonomy" id="43928"/>
    <lineage>
        <taxon>Archaea</taxon>
        <taxon>Methanobacteriati</taxon>
        <taxon>Methanobacteriota</taxon>
        <taxon>Stenosarchaea group</taxon>
        <taxon>Halobacteria</taxon>
        <taxon>Halobacteriales</taxon>
        <taxon>Haloferacaceae</taxon>
        <taxon>Halobaculum</taxon>
    </lineage>
</organism>
<evidence type="ECO:0000313" key="1">
    <source>
        <dbReference type="EMBL" id="SHH20899.1"/>
    </source>
</evidence>
<evidence type="ECO:0000313" key="2">
    <source>
        <dbReference type="Proteomes" id="UP000184357"/>
    </source>
</evidence>